<dbReference type="AlphaFoldDB" id="A0A397Q3N6"/>
<organism evidence="2 3">
    <name type="scientific">Dichotomicrobium thermohalophilum</name>
    <dbReference type="NCBI Taxonomy" id="933063"/>
    <lineage>
        <taxon>Bacteria</taxon>
        <taxon>Pseudomonadati</taxon>
        <taxon>Pseudomonadota</taxon>
        <taxon>Alphaproteobacteria</taxon>
        <taxon>Hyphomicrobiales</taxon>
        <taxon>Hyphomicrobiaceae</taxon>
        <taxon>Dichotomicrobium</taxon>
    </lineage>
</organism>
<dbReference type="Gene3D" id="3.40.50.150">
    <property type="entry name" value="Vaccinia Virus protein VP39"/>
    <property type="match status" value="1"/>
</dbReference>
<dbReference type="SUPFAM" id="SSF53335">
    <property type="entry name" value="S-adenosyl-L-methionine-dependent methyltransferases"/>
    <property type="match status" value="1"/>
</dbReference>
<dbReference type="Pfam" id="PF13649">
    <property type="entry name" value="Methyltransf_25"/>
    <property type="match status" value="1"/>
</dbReference>
<keyword evidence="3" id="KW-1185">Reference proteome</keyword>
<evidence type="ECO:0000313" key="3">
    <source>
        <dbReference type="Proteomes" id="UP000266273"/>
    </source>
</evidence>
<accession>A0A397Q3N6</accession>
<keyword evidence="2" id="KW-0489">Methyltransferase</keyword>
<dbReference type="Proteomes" id="UP000266273">
    <property type="component" value="Unassembled WGS sequence"/>
</dbReference>
<keyword evidence="2" id="KW-0808">Transferase</keyword>
<sequence>MTGFSTDWLDLREEADQRARDADLEARLADHFAGREELRIVDLGCGTGANARALAAHLPGVQHWRFVDNDPDLLAAARARMAQWGAAAGDPQGDLHMVAQSKQVHITFQQADLSSDLSAVIEPNDDLITAAAFFDLVSPAWIARFVETVAATGAVFYTVLIYDGEEVWMPSHEADNAVHAAFRQHQRGDKGFGPAAGSDAADLLIRRFAEAGYHVHAAPSPWRLEAPDRALIAALADGTAQAARETGLIDAATAHDWRTARANADAAIIGHVDLLALPPAD</sequence>
<evidence type="ECO:0000259" key="1">
    <source>
        <dbReference type="Pfam" id="PF13649"/>
    </source>
</evidence>
<feature type="domain" description="Methyltransferase" evidence="1">
    <location>
        <begin position="40"/>
        <end position="86"/>
    </location>
</feature>
<proteinExistence type="predicted"/>
<dbReference type="GO" id="GO:0032259">
    <property type="term" value="P:methylation"/>
    <property type="evidence" value="ECO:0007669"/>
    <property type="project" value="UniProtKB-KW"/>
</dbReference>
<dbReference type="InterPro" id="IPR041698">
    <property type="entry name" value="Methyltransf_25"/>
</dbReference>
<protein>
    <submittedName>
        <fullName evidence="2">Methyltransferase family protein</fullName>
    </submittedName>
</protein>
<reference evidence="2 3" key="1">
    <citation type="submission" date="2018-08" db="EMBL/GenBank/DDBJ databases">
        <title>Genomic Encyclopedia of Archaeal and Bacterial Type Strains, Phase II (KMG-II): from individual species to whole genera.</title>
        <authorList>
            <person name="Goeker M."/>
        </authorList>
    </citation>
    <scope>NUCLEOTIDE SEQUENCE [LARGE SCALE GENOMIC DNA]</scope>
    <source>
        <strain evidence="2 3">DSM 5002</strain>
    </source>
</reference>
<dbReference type="InterPro" id="IPR029063">
    <property type="entry name" value="SAM-dependent_MTases_sf"/>
</dbReference>
<dbReference type="GO" id="GO:0008168">
    <property type="term" value="F:methyltransferase activity"/>
    <property type="evidence" value="ECO:0007669"/>
    <property type="project" value="UniProtKB-KW"/>
</dbReference>
<name>A0A397Q3N6_9HYPH</name>
<comment type="caution">
    <text evidence="2">The sequence shown here is derived from an EMBL/GenBank/DDBJ whole genome shotgun (WGS) entry which is preliminary data.</text>
</comment>
<dbReference type="RefSeq" id="WP_119059979.1">
    <property type="nucleotide sequence ID" value="NZ_QXDF01000001.1"/>
</dbReference>
<evidence type="ECO:0000313" key="2">
    <source>
        <dbReference type="EMBL" id="RIA55019.1"/>
    </source>
</evidence>
<dbReference type="OrthoDB" id="7273451at2"/>
<gene>
    <name evidence="2" type="ORF">BXY53_0069</name>
</gene>
<dbReference type="EMBL" id="QXDF01000001">
    <property type="protein sequence ID" value="RIA55019.1"/>
    <property type="molecule type" value="Genomic_DNA"/>
</dbReference>